<dbReference type="EMBL" id="DVLT01000063">
    <property type="protein sequence ID" value="HIU03597.1"/>
    <property type="molecule type" value="Genomic_DNA"/>
</dbReference>
<dbReference type="SUPFAM" id="SSF51445">
    <property type="entry name" value="(Trans)glycosidases"/>
    <property type="match status" value="1"/>
</dbReference>
<dbReference type="Proteomes" id="UP000824164">
    <property type="component" value="Unassembled WGS sequence"/>
</dbReference>
<dbReference type="InterPro" id="IPR017853">
    <property type="entry name" value="GH"/>
</dbReference>
<dbReference type="InterPro" id="IPR001223">
    <property type="entry name" value="Glyco_hydro18_cat"/>
</dbReference>
<dbReference type="InterPro" id="IPR011583">
    <property type="entry name" value="Chitinase_II/V-like_cat"/>
</dbReference>
<dbReference type="GO" id="GO:0005975">
    <property type="term" value="P:carbohydrate metabolic process"/>
    <property type="evidence" value="ECO:0007669"/>
    <property type="project" value="InterPro"/>
</dbReference>
<dbReference type="GO" id="GO:0004553">
    <property type="term" value="F:hydrolase activity, hydrolyzing O-glycosyl compounds"/>
    <property type="evidence" value="ECO:0007669"/>
    <property type="project" value="InterPro"/>
</dbReference>
<accession>A0A9D1HK08</accession>
<dbReference type="Gene3D" id="3.10.50.10">
    <property type="match status" value="1"/>
</dbReference>
<reference evidence="7" key="2">
    <citation type="journal article" date="2021" name="PeerJ">
        <title>Extensive microbial diversity within the chicken gut microbiome revealed by metagenomics and culture.</title>
        <authorList>
            <person name="Gilroy R."/>
            <person name="Ravi A."/>
            <person name="Getino M."/>
            <person name="Pursley I."/>
            <person name="Horton D.L."/>
            <person name="Alikhan N.F."/>
            <person name="Baker D."/>
            <person name="Gharbi K."/>
            <person name="Hall N."/>
            <person name="Watson M."/>
            <person name="Adriaenssens E.M."/>
            <person name="Foster-Nyarko E."/>
            <person name="Jarju S."/>
            <person name="Secka A."/>
            <person name="Antonio M."/>
            <person name="Oren A."/>
            <person name="Chaudhuri R.R."/>
            <person name="La Ragione R."/>
            <person name="Hildebrand F."/>
            <person name="Pallen M.J."/>
        </authorList>
    </citation>
    <scope>NUCLEOTIDE SEQUENCE</scope>
    <source>
        <strain evidence="7">CHK187-14744</strain>
    </source>
</reference>
<evidence type="ECO:0000313" key="7">
    <source>
        <dbReference type="EMBL" id="HIU03597.1"/>
    </source>
</evidence>
<dbReference type="SMART" id="SM00636">
    <property type="entry name" value="Glyco_18"/>
    <property type="match status" value="1"/>
</dbReference>
<sequence>MKKIRRMWCLLCVFAVVFISALTGCGVVDELRSETGTVDYNSVYGLSDGQYAIMLNHEMLDAKGIEQNGQVYIDLNTVAQINSRLYWDNNENLVLYATPDGMMEMTPDSSQYLLGGQTMDSDYPIIIQSDGLLYVSGEFLSQNTKMDYSVYTDPNRIVMQTEWNEVQTTTVTDKTPIRYRGGIKSEIFRELDKGETLIVLDDGSGDEWANVVTTDGYNGWVLNEDIETPAATTETEPEYTEPVFESISKDYTINMAWHGIYSTAANDELASIIGDLDGVTTLSPRWFYFENTDGDLVTLGSASYVETAHAAGMEVWAMFSNEFDNFDSAMTDEVLTYTSKRRHVLDQISQYIDAYDLDGINLDFELISEEGADSYIQFVRELSMLCHEKGVVFSVDNYVPTYTLHYNHREEGIFADYVVIMGYDEHYGGSDETGSVASMGFVRQGIEDMTAMVPKEKVINGIPLYTRVWSTDANGAISSFSCGMEEAKGYLDSHGVTPTFDETTGQNYGSYTSDIDGNFYEIWLEDETSVTTRAQMIKEYGLAGIASWRIGYEDSPNIWTIIKNNIQ</sequence>
<dbReference type="InterPro" id="IPR029070">
    <property type="entry name" value="Chitinase_insertion_sf"/>
</dbReference>
<dbReference type="PANTHER" id="PTHR46066:SF2">
    <property type="entry name" value="CHITINASE DOMAIN-CONTAINING PROTEIN 1"/>
    <property type="match status" value="1"/>
</dbReference>
<evidence type="ECO:0000256" key="1">
    <source>
        <dbReference type="ARBA" id="ARBA00022801"/>
    </source>
</evidence>
<dbReference type="InterPro" id="IPR001579">
    <property type="entry name" value="Glyco_hydro_18_chit_AS"/>
</dbReference>
<reference evidence="7" key="1">
    <citation type="submission" date="2020-10" db="EMBL/GenBank/DDBJ databases">
        <authorList>
            <person name="Gilroy R."/>
        </authorList>
    </citation>
    <scope>NUCLEOTIDE SEQUENCE</scope>
    <source>
        <strain evidence="7">CHK187-14744</strain>
    </source>
</reference>
<proteinExistence type="inferred from homology"/>
<feature type="signal peptide" evidence="5">
    <location>
        <begin position="1"/>
        <end position="23"/>
    </location>
</feature>
<evidence type="ECO:0000259" key="6">
    <source>
        <dbReference type="PROSITE" id="PS51910"/>
    </source>
</evidence>
<dbReference type="SUPFAM" id="SSF55383">
    <property type="entry name" value="Copper amine oxidase, domain N"/>
    <property type="match status" value="1"/>
</dbReference>
<dbReference type="GO" id="GO:0008061">
    <property type="term" value="F:chitin binding"/>
    <property type="evidence" value="ECO:0007669"/>
    <property type="project" value="InterPro"/>
</dbReference>
<evidence type="ECO:0000256" key="3">
    <source>
        <dbReference type="RuleBase" id="RU000489"/>
    </source>
</evidence>
<dbReference type="Pfam" id="PF08239">
    <property type="entry name" value="SH3_3"/>
    <property type="match status" value="1"/>
</dbReference>
<dbReference type="InterPro" id="IPR012854">
    <property type="entry name" value="Cu_amine_oxidase-like_N"/>
</dbReference>
<evidence type="ECO:0000256" key="2">
    <source>
        <dbReference type="ARBA" id="ARBA00023295"/>
    </source>
</evidence>
<evidence type="ECO:0000256" key="4">
    <source>
        <dbReference type="RuleBase" id="RU004453"/>
    </source>
</evidence>
<dbReference type="AlphaFoldDB" id="A0A9D1HK08"/>
<dbReference type="Pfam" id="PF07833">
    <property type="entry name" value="Cu_amine_oxidN1"/>
    <property type="match status" value="1"/>
</dbReference>
<dbReference type="PROSITE" id="PS51257">
    <property type="entry name" value="PROKAR_LIPOPROTEIN"/>
    <property type="match status" value="1"/>
</dbReference>
<feature type="chain" id="PRO_5038382580" evidence="5">
    <location>
        <begin position="24"/>
        <end position="567"/>
    </location>
</feature>
<name>A0A9D1HK08_9FIRM</name>
<gene>
    <name evidence="7" type="ORF">IAB63_10135</name>
</gene>
<keyword evidence="1 3" id="KW-0378">Hydrolase</keyword>
<dbReference type="Gene3D" id="3.20.20.80">
    <property type="entry name" value="Glycosidases"/>
    <property type="match status" value="1"/>
</dbReference>
<feature type="domain" description="GH18" evidence="6">
    <location>
        <begin position="251"/>
        <end position="567"/>
    </location>
</feature>
<dbReference type="InterPro" id="IPR036582">
    <property type="entry name" value="Mao_N_sf"/>
</dbReference>
<comment type="caution">
    <text evidence="7">The sequence shown here is derived from an EMBL/GenBank/DDBJ whole genome shotgun (WGS) entry which is preliminary data.</text>
</comment>
<dbReference type="PANTHER" id="PTHR46066">
    <property type="entry name" value="CHITINASE DOMAIN-CONTAINING PROTEIN 1 FAMILY MEMBER"/>
    <property type="match status" value="1"/>
</dbReference>
<evidence type="ECO:0000313" key="8">
    <source>
        <dbReference type="Proteomes" id="UP000824164"/>
    </source>
</evidence>
<evidence type="ECO:0000256" key="5">
    <source>
        <dbReference type="SAM" id="SignalP"/>
    </source>
</evidence>
<comment type="similarity">
    <text evidence="4">Belongs to the glycosyl hydrolase 18 family.</text>
</comment>
<organism evidence="7 8">
    <name type="scientific">Candidatus Onthocola gallistercoris</name>
    <dbReference type="NCBI Taxonomy" id="2840876"/>
    <lineage>
        <taxon>Bacteria</taxon>
        <taxon>Bacillati</taxon>
        <taxon>Bacillota</taxon>
        <taxon>Bacilli</taxon>
        <taxon>Candidatus Onthocola</taxon>
    </lineage>
</organism>
<dbReference type="Pfam" id="PF00704">
    <property type="entry name" value="Glyco_hydro_18"/>
    <property type="match status" value="1"/>
</dbReference>
<keyword evidence="2 3" id="KW-0326">Glycosidase</keyword>
<dbReference type="PROSITE" id="PS51910">
    <property type="entry name" value="GH18_2"/>
    <property type="match status" value="1"/>
</dbReference>
<dbReference type="InterPro" id="IPR003646">
    <property type="entry name" value="SH3-like_bac-type"/>
</dbReference>
<dbReference type="PROSITE" id="PS01095">
    <property type="entry name" value="GH18_1"/>
    <property type="match status" value="1"/>
</dbReference>
<protein>
    <submittedName>
        <fullName evidence="7">SH3 domain-containing protein</fullName>
    </submittedName>
</protein>
<dbReference type="Gene3D" id="2.30.30.40">
    <property type="entry name" value="SH3 Domains"/>
    <property type="match status" value="1"/>
</dbReference>
<keyword evidence="5" id="KW-0732">Signal</keyword>